<dbReference type="Proteomes" id="UP000887565">
    <property type="component" value="Unplaced"/>
</dbReference>
<name>A0A915J8T7_ROMCU</name>
<evidence type="ECO:0000313" key="2">
    <source>
        <dbReference type="WBParaSite" id="nRc.2.0.1.t22567-RA"/>
    </source>
</evidence>
<reference evidence="2" key="1">
    <citation type="submission" date="2022-11" db="UniProtKB">
        <authorList>
            <consortium name="WormBaseParasite"/>
        </authorList>
    </citation>
    <scope>IDENTIFICATION</scope>
</reference>
<evidence type="ECO:0000313" key="1">
    <source>
        <dbReference type="Proteomes" id="UP000887565"/>
    </source>
</evidence>
<sequence>MEALKHPPKDGFKALLPPPPPMDVEPATSAATWIPPMVTSQPPTAPTSTMTTTVTHTTSLPPTAPMSVQSTAQAQPPLVIATRPVLGVPPPASSAPTIEPWLPSEATRLPNYTHFQTTDLPHCVTLLRPHHPRLIDPSVEFFTPCTLHEMRNRSPCTPVASAQLLRLVELVATATTAADRFAHRLPVVDRYTIAASGCESSLSAWIANVCLVIPPPRQHRSRS</sequence>
<dbReference type="AlphaFoldDB" id="A0A915J8T7"/>
<keyword evidence="1" id="KW-1185">Reference proteome</keyword>
<accession>A0A915J8T7</accession>
<organism evidence="1 2">
    <name type="scientific">Romanomermis culicivorax</name>
    <name type="common">Nematode worm</name>
    <dbReference type="NCBI Taxonomy" id="13658"/>
    <lineage>
        <taxon>Eukaryota</taxon>
        <taxon>Metazoa</taxon>
        <taxon>Ecdysozoa</taxon>
        <taxon>Nematoda</taxon>
        <taxon>Enoplea</taxon>
        <taxon>Dorylaimia</taxon>
        <taxon>Mermithida</taxon>
        <taxon>Mermithoidea</taxon>
        <taxon>Mermithidae</taxon>
        <taxon>Romanomermis</taxon>
    </lineage>
</organism>
<protein>
    <submittedName>
        <fullName evidence="2">Uncharacterized protein</fullName>
    </submittedName>
</protein>
<dbReference type="WBParaSite" id="nRc.2.0.1.t22567-RA">
    <property type="protein sequence ID" value="nRc.2.0.1.t22567-RA"/>
    <property type="gene ID" value="nRc.2.0.1.g22567"/>
</dbReference>
<proteinExistence type="predicted"/>